<dbReference type="Proteomes" id="UP000007110">
    <property type="component" value="Unassembled WGS sequence"/>
</dbReference>
<dbReference type="OrthoDB" id="6374621at2759"/>
<dbReference type="RefSeq" id="XP_011666061.1">
    <property type="nucleotide sequence ID" value="XM_011667759.2"/>
</dbReference>
<protein>
    <submittedName>
        <fullName evidence="2">Uncharacterized protein</fullName>
    </submittedName>
</protein>
<feature type="region of interest" description="Disordered" evidence="1">
    <location>
        <begin position="1"/>
        <end position="32"/>
    </location>
</feature>
<evidence type="ECO:0000313" key="3">
    <source>
        <dbReference type="Proteomes" id="UP000007110"/>
    </source>
</evidence>
<dbReference type="EnsemblMetazoa" id="XM_030979415">
    <property type="protein sequence ID" value="XP_030835275"/>
    <property type="gene ID" value="LOC115921657"/>
</dbReference>
<keyword evidence="3" id="KW-1185">Reference proteome</keyword>
<dbReference type="InParanoid" id="A0A7M7NE23"/>
<dbReference type="GeneID" id="105439132"/>
<accession>A0A7M7NE23</accession>
<dbReference type="RefSeq" id="XP_030835275.1">
    <property type="nucleotide sequence ID" value="XM_030979415.1"/>
</dbReference>
<dbReference type="GeneID" id="115921657"/>
<dbReference type="OMA" id="DWKYTPA"/>
<name>A0A7M7NE23_STRPU</name>
<sequence>MQPYRMASFNRPSTPPSNPGSGRPWMATSSPRKALFRSPAAIEDTQSADLQLDKMEVEQLTENCVKNLQKEIHEQRLNDLRKKMVWLTETDWKYKRPEELIGLEK</sequence>
<dbReference type="KEGG" id="spu:105439132"/>
<dbReference type="AlphaFoldDB" id="A0A7M7NE23"/>
<dbReference type="EnsemblMetazoa" id="XM_011667759">
    <property type="protein sequence ID" value="XP_011666061"/>
    <property type="gene ID" value="LOC105439132"/>
</dbReference>
<reference evidence="3" key="1">
    <citation type="submission" date="2015-02" db="EMBL/GenBank/DDBJ databases">
        <title>Genome sequencing for Strongylocentrotus purpuratus.</title>
        <authorList>
            <person name="Murali S."/>
            <person name="Liu Y."/>
            <person name="Vee V."/>
            <person name="English A."/>
            <person name="Wang M."/>
            <person name="Skinner E."/>
            <person name="Han Y."/>
            <person name="Muzny D.M."/>
            <person name="Worley K.C."/>
            <person name="Gibbs R.A."/>
        </authorList>
    </citation>
    <scope>NUCLEOTIDE SEQUENCE</scope>
</reference>
<proteinExistence type="predicted"/>
<evidence type="ECO:0000313" key="2">
    <source>
        <dbReference type="EnsemblMetazoa" id="XP_030835275"/>
    </source>
</evidence>
<organism evidence="2 3">
    <name type="scientific">Strongylocentrotus purpuratus</name>
    <name type="common">Purple sea urchin</name>
    <dbReference type="NCBI Taxonomy" id="7668"/>
    <lineage>
        <taxon>Eukaryota</taxon>
        <taxon>Metazoa</taxon>
        <taxon>Echinodermata</taxon>
        <taxon>Eleutherozoa</taxon>
        <taxon>Echinozoa</taxon>
        <taxon>Echinoidea</taxon>
        <taxon>Euechinoidea</taxon>
        <taxon>Echinacea</taxon>
        <taxon>Camarodonta</taxon>
        <taxon>Echinidea</taxon>
        <taxon>Strongylocentrotidae</taxon>
        <taxon>Strongylocentrotus</taxon>
    </lineage>
</organism>
<dbReference type="KEGG" id="spu:115921657"/>
<evidence type="ECO:0000256" key="1">
    <source>
        <dbReference type="SAM" id="MobiDB-lite"/>
    </source>
</evidence>
<reference evidence="2" key="2">
    <citation type="submission" date="2021-01" db="UniProtKB">
        <authorList>
            <consortium name="EnsemblMetazoa"/>
        </authorList>
    </citation>
    <scope>IDENTIFICATION</scope>
</reference>